<dbReference type="Pfam" id="PF03819">
    <property type="entry name" value="MazG"/>
    <property type="match status" value="1"/>
</dbReference>
<keyword evidence="3" id="KW-1185">Reference proteome</keyword>
<comment type="caution">
    <text evidence="2">The sequence shown here is derived from an EMBL/GenBank/DDBJ whole genome shotgun (WGS) entry which is preliminary data.</text>
</comment>
<dbReference type="Proteomes" id="UP001596388">
    <property type="component" value="Unassembled WGS sequence"/>
</dbReference>
<dbReference type="EMBL" id="JBHTAG010000003">
    <property type="protein sequence ID" value="MFC7097391.1"/>
    <property type="molecule type" value="Genomic_DNA"/>
</dbReference>
<protein>
    <submittedName>
        <fullName evidence="2">MazG nucleotide pyrophosphohydrolase domain-containing protein</fullName>
    </submittedName>
</protein>
<dbReference type="Gene3D" id="1.10.287.1080">
    <property type="entry name" value="MazG-like"/>
    <property type="match status" value="1"/>
</dbReference>
<dbReference type="AlphaFoldDB" id="A0ABD5X2K9"/>
<name>A0ABD5X2K9_9EURY</name>
<gene>
    <name evidence="2" type="ORF">ACFQKD_08740</name>
</gene>
<accession>A0ABD5X2K9</accession>
<dbReference type="SUPFAM" id="SSF101386">
    <property type="entry name" value="all-alpha NTP pyrophosphatases"/>
    <property type="match status" value="1"/>
</dbReference>
<evidence type="ECO:0000313" key="3">
    <source>
        <dbReference type="Proteomes" id="UP001596388"/>
    </source>
</evidence>
<organism evidence="2 3">
    <name type="scientific">Halobaculum marinum</name>
    <dbReference type="NCBI Taxonomy" id="3031996"/>
    <lineage>
        <taxon>Archaea</taxon>
        <taxon>Methanobacteriati</taxon>
        <taxon>Methanobacteriota</taxon>
        <taxon>Stenosarchaea group</taxon>
        <taxon>Halobacteria</taxon>
        <taxon>Halobacteriales</taxon>
        <taxon>Haloferacaceae</taxon>
        <taxon>Halobaculum</taxon>
    </lineage>
</organism>
<sequence>MDAQDRVTEFFDRHDLGGGPAYQALDLASEVGEIAGDAAKSTAYGERPDDLAVKTDELGDALFSLLSLCNSLDVDADEALDEAIEKYETRIDARDDPGSRPDES</sequence>
<evidence type="ECO:0000259" key="1">
    <source>
        <dbReference type="Pfam" id="PF03819"/>
    </source>
</evidence>
<reference evidence="2 3" key="1">
    <citation type="journal article" date="2019" name="Int. J. Syst. Evol. Microbiol.">
        <title>The Global Catalogue of Microorganisms (GCM) 10K type strain sequencing project: providing services to taxonomists for standard genome sequencing and annotation.</title>
        <authorList>
            <consortium name="The Broad Institute Genomics Platform"/>
            <consortium name="The Broad Institute Genome Sequencing Center for Infectious Disease"/>
            <person name="Wu L."/>
            <person name="Ma J."/>
        </authorList>
    </citation>
    <scope>NUCLEOTIDE SEQUENCE [LARGE SCALE GENOMIC DNA]</scope>
    <source>
        <strain evidence="2 3">DT55</strain>
    </source>
</reference>
<proteinExistence type="predicted"/>
<dbReference type="GeneID" id="79268701"/>
<evidence type="ECO:0000313" key="2">
    <source>
        <dbReference type="EMBL" id="MFC7097391.1"/>
    </source>
</evidence>
<feature type="domain" description="NTP pyrophosphohydrolase MazG-like" evidence="1">
    <location>
        <begin position="27"/>
        <end position="90"/>
    </location>
</feature>
<dbReference type="CDD" id="cd11523">
    <property type="entry name" value="NTP-PPase"/>
    <property type="match status" value="1"/>
</dbReference>
<dbReference type="InterPro" id="IPR004518">
    <property type="entry name" value="MazG-like_dom"/>
</dbReference>
<dbReference type="RefSeq" id="WP_276238133.1">
    <property type="nucleotide sequence ID" value="NZ_CP119989.1"/>
</dbReference>